<gene>
    <name evidence="1" type="ORF">SVIM_LOCUS109692</name>
</gene>
<protein>
    <submittedName>
        <fullName evidence="1">Uncharacterized protein</fullName>
    </submittedName>
</protein>
<reference evidence="1" key="1">
    <citation type="submission" date="2019-03" db="EMBL/GenBank/DDBJ databases">
        <authorList>
            <person name="Mank J."/>
            <person name="Almeida P."/>
        </authorList>
    </citation>
    <scope>NUCLEOTIDE SEQUENCE</scope>
    <source>
        <strain evidence="1">78183</strain>
    </source>
</reference>
<sequence length="351" mass="39281">MKPSGITGQKNLLRALRHPLASGTISSPVLEAFNISDSATRTHCPCRTRSSHSFANDLEISGRGQLPSPKEFAFQIESKNVFNGCIKNRKAFVEWNPDNGGLDYLQPTSIYAANTNQKESRRIKEDRKSIEKKALRANGMYCTLTLQLTHILFKSLDIPHNTRNLSLLSIPRCILPLLLVNIQSYGNKNLPFTSFFLGYLLVTRKSSRSTKNSSCAIFGGKQTLIHRVCSMGTCTKIDKGMEGGHQGKEDSENYNSNTTMSRTTTTLAQIHIQHQLRLIGWVFQYDPHKRTKVRSGPIEQHFKSLSINRIISSGQTLDRHAKEVQRQTFHLVCKQGQSQPVTKKSGAVGPN</sequence>
<dbReference type="AlphaFoldDB" id="A0A6N2KNM6"/>
<organism evidence="1">
    <name type="scientific">Salix viminalis</name>
    <name type="common">Common osier</name>
    <name type="synonym">Basket willow</name>
    <dbReference type="NCBI Taxonomy" id="40686"/>
    <lineage>
        <taxon>Eukaryota</taxon>
        <taxon>Viridiplantae</taxon>
        <taxon>Streptophyta</taxon>
        <taxon>Embryophyta</taxon>
        <taxon>Tracheophyta</taxon>
        <taxon>Spermatophyta</taxon>
        <taxon>Magnoliopsida</taxon>
        <taxon>eudicotyledons</taxon>
        <taxon>Gunneridae</taxon>
        <taxon>Pentapetalae</taxon>
        <taxon>rosids</taxon>
        <taxon>fabids</taxon>
        <taxon>Malpighiales</taxon>
        <taxon>Salicaceae</taxon>
        <taxon>Saliceae</taxon>
        <taxon>Salix</taxon>
    </lineage>
</organism>
<proteinExistence type="predicted"/>
<evidence type="ECO:0000313" key="1">
    <source>
        <dbReference type="EMBL" id="VFU29690.1"/>
    </source>
</evidence>
<dbReference type="EMBL" id="CAADRP010000557">
    <property type="protein sequence ID" value="VFU29690.1"/>
    <property type="molecule type" value="Genomic_DNA"/>
</dbReference>
<name>A0A6N2KNM6_SALVM</name>
<accession>A0A6N2KNM6</accession>